<protein>
    <submittedName>
        <fullName evidence="2">Uncharacterized protein</fullName>
    </submittedName>
</protein>
<dbReference type="Proteomes" id="UP001597171">
    <property type="component" value="Unassembled WGS sequence"/>
</dbReference>
<dbReference type="EMBL" id="JBHTMX010000002">
    <property type="protein sequence ID" value="MFD1330499.1"/>
    <property type="molecule type" value="Genomic_DNA"/>
</dbReference>
<gene>
    <name evidence="2" type="ORF">ACFQ4O_00610</name>
</gene>
<proteinExistence type="predicted"/>
<organism evidence="2 3">
    <name type="scientific">Methylopila musalis</name>
    <dbReference type="NCBI Taxonomy" id="1134781"/>
    <lineage>
        <taxon>Bacteria</taxon>
        <taxon>Pseudomonadati</taxon>
        <taxon>Pseudomonadota</taxon>
        <taxon>Alphaproteobacteria</taxon>
        <taxon>Hyphomicrobiales</taxon>
        <taxon>Methylopilaceae</taxon>
        <taxon>Methylopila</taxon>
    </lineage>
</organism>
<feature type="transmembrane region" description="Helical" evidence="1">
    <location>
        <begin position="15"/>
        <end position="35"/>
    </location>
</feature>
<keyword evidence="1" id="KW-0472">Membrane</keyword>
<evidence type="ECO:0000256" key="1">
    <source>
        <dbReference type="SAM" id="Phobius"/>
    </source>
</evidence>
<dbReference type="RefSeq" id="WP_378773646.1">
    <property type="nucleotide sequence ID" value="NZ_JBHTMX010000002.1"/>
</dbReference>
<keyword evidence="3" id="KW-1185">Reference proteome</keyword>
<comment type="caution">
    <text evidence="2">The sequence shown here is derived from an EMBL/GenBank/DDBJ whole genome shotgun (WGS) entry which is preliminary data.</text>
</comment>
<sequence>MDLLNDIWRGLRPHFIESVVVFGAAMFAFLAARALEALNAARDRDLALSLYRTIENGLKAIIARRALEGAPVGAEDAAAIVRETVDFAKANNVRAVRKLKQTDAALREKALARLPEARAAILAAVKTAADRGAGGASA</sequence>
<evidence type="ECO:0000313" key="2">
    <source>
        <dbReference type="EMBL" id="MFD1330499.1"/>
    </source>
</evidence>
<accession>A0ABW3Z2S3</accession>
<evidence type="ECO:0000313" key="3">
    <source>
        <dbReference type="Proteomes" id="UP001597171"/>
    </source>
</evidence>
<name>A0ABW3Z2S3_9HYPH</name>
<keyword evidence="1" id="KW-1133">Transmembrane helix</keyword>
<reference evidence="3" key="1">
    <citation type="journal article" date="2019" name="Int. J. Syst. Evol. Microbiol.">
        <title>The Global Catalogue of Microorganisms (GCM) 10K type strain sequencing project: providing services to taxonomists for standard genome sequencing and annotation.</title>
        <authorList>
            <consortium name="The Broad Institute Genomics Platform"/>
            <consortium name="The Broad Institute Genome Sequencing Center for Infectious Disease"/>
            <person name="Wu L."/>
            <person name="Ma J."/>
        </authorList>
    </citation>
    <scope>NUCLEOTIDE SEQUENCE [LARGE SCALE GENOMIC DNA]</scope>
    <source>
        <strain evidence="3">CCUG 61696</strain>
    </source>
</reference>
<keyword evidence="1" id="KW-0812">Transmembrane</keyword>